<dbReference type="Gene3D" id="2.60.120.10">
    <property type="entry name" value="Jelly Rolls"/>
    <property type="match status" value="1"/>
</dbReference>
<gene>
    <name evidence="2" type="ORF">FHS57_006164</name>
</gene>
<comment type="caution">
    <text evidence="2">The sequence shown here is derived from an EMBL/GenBank/DDBJ whole genome shotgun (WGS) entry which is preliminary data.</text>
</comment>
<dbReference type="InterPro" id="IPR000595">
    <property type="entry name" value="cNMP-bd_dom"/>
</dbReference>
<dbReference type="InterPro" id="IPR018490">
    <property type="entry name" value="cNMP-bd_dom_sf"/>
</dbReference>
<dbReference type="EMBL" id="JACIBY010000026">
    <property type="protein sequence ID" value="MBB3842133.1"/>
    <property type="molecule type" value="Genomic_DNA"/>
</dbReference>
<accession>A0A7W5ZR56</accession>
<proteinExistence type="predicted"/>
<evidence type="ECO:0000259" key="1">
    <source>
        <dbReference type="PROSITE" id="PS50042"/>
    </source>
</evidence>
<reference evidence="2 3" key="1">
    <citation type="submission" date="2020-08" db="EMBL/GenBank/DDBJ databases">
        <title>Genomic Encyclopedia of Type Strains, Phase IV (KMG-IV): sequencing the most valuable type-strain genomes for metagenomic binning, comparative biology and taxonomic classification.</title>
        <authorList>
            <person name="Goeker M."/>
        </authorList>
    </citation>
    <scope>NUCLEOTIDE SEQUENCE [LARGE SCALE GENOMIC DNA]</scope>
    <source>
        <strain evidence="2 3">DSM 17976</strain>
    </source>
</reference>
<dbReference type="Pfam" id="PF00027">
    <property type="entry name" value="cNMP_binding"/>
    <property type="match status" value="1"/>
</dbReference>
<dbReference type="SMART" id="SM00100">
    <property type="entry name" value="cNMP"/>
    <property type="match status" value="1"/>
</dbReference>
<keyword evidence="3" id="KW-1185">Reference proteome</keyword>
<protein>
    <submittedName>
        <fullName evidence="2">CRP-like cAMP-binding protein</fullName>
    </submittedName>
</protein>
<dbReference type="AlphaFoldDB" id="A0A7W5ZR56"/>
<dbReference type="CDD" id="cd00038">
    <property type="entry name" value="CAP_ED"/>
    <property type="match status" value="1"/>
</dbReference>
<dbReference type="Proteomes" id="UP000541352">
    <property type="component" value="Unassembled WGS sequence"/>
</dbReference>
<evidence type="ECO:0000313" key="2">
    <source>
        <dbReference type="EMBL" id="MBB3842133.1"/>
    </source>
</evidence>
<dbReference type="RefSeq" id="WP_183980282.1">
    <property type="nucleotide sequence ID" value="NZ_JACIBY010000026.1"/>
</dbReference>
<name>A0A7W5ZR56_9BACT</name>
<dbReference type="SUPFAM" id="SSF51206">
    <property type="entry name" value="cAMP-binding domain-like"/>
    <property type="match status" value="1"/>
</dbReference>
<dbReference type="PROSITE" id="PS50042">
    <property type="entry name" value="CNMP_BINDING_3"/>
    <property type="match status" value="1"/>
</dbReference>
<feature type="domain" description="Cyclic nucleotide-binding" evidence="1">
    <location>
        <begin position="28"/>
        <end position="76"/>
    </location>
</feature>
<organism evidence="2 3">
    <name type="scientific">Runella defluvii</name>
    <dbReference type="NCBI Taxonomy" id="370973"/>
    <lineage>
        <taxon>Bacteria</taxon>
        <taxon>Pseudomonadati</taxon>
        <taxon>Bacteroidota</taxon>
        <taxon>Cytophagia</taxon>
        <taxon>Cytophagales</taxon>
        <taxon>Spirosomataceae</taxon>
        <taxon>Runella</taxon>
    </lineage>
</organism>
<evidence type="ECO:0000313" key="3">
    <source>
        <dbReference type="Proteomes" id="UP000541352"/>
    </source>
</evidence>
<dbReference type="InterPro" id="IPR014710">
    <property type="entry name" value="RmlC-like_jellyroll"/>
</dbReference>
<sequence>MDILSYLKQHGIYSDSLVDWVQHHSKTKTYPKGQVLFAEGDSPQRVYFIESGLLRMFYEKDGKEITHGFFAEDSVLMSVESIFYQQSSAYGCDTLEPTTVTSFNFRDFTELSNKLPEVSHLEKLILYGVIKKLADTNYFLKFHSAKERYERMIAEYPNILLRAPLGHVASYLGITQQTLSVIRGQIA</sequence>